<reference evidence="6 7" key="1">
    <citation type="submission" date="2018-03" db="EMBL/GenBank/DDBJ databases">
        <title>Characteristics and genome of n-alkane degrading marine bacteria Gordonia iterans isolated from crude oil contaminated in Tae-an, South Korea.</title>
        <authorList>
            <person name="Lee S.-S."/>
            <person name="Kim H."/>
        </authorList>
    </citation>
    <scope>NUCLEOTIDE SEQUENCE [LARGE SCALE GENOMIC DNA]</scope>
    <source>
        <strain evidence="6 7">Co17</strain>
    </source>
</reference>
<keyword evidence="1" id="KW-0805">Transcription regulation</keyword>
<dbReference type="GO" id="GO:0003700">
    <property type="term" value="F:DNA-binding transcription factor activity"/>
    <property type="evidence" value="ECO:0007669"/>
    <property type="project" value="TreeGrafter"/>
</dbReference>
<name>A0A2S0KE36_9ACTN</name>
<dbReference type="GO" id="GO:0000976">
    <property type="term" value="F:transcription cis-regulatory region binding"/>
    <property type="evidence" value="ECO:0007669"/>
    <property type="project" value="TreeGrafter"/>
</dbReference>
<dbReference type="EMBL" id="CP027433">
    <property type="protein sequence ID" value="AVL99957.1"/>
    <property type="molecule type" value="Genomic_DNA"/>
</dbReference>
<organism evidence="6 7">
    <name type="scientific">Gordonia iterans</name>
    <dbReference type="NCBI Taxonomy" id="1004901"/>
    <lineage>
        <taxon>Bacteria</taxon>
        <taxon>Bacillati</taxon>
        <taxon>Actinomycetota</taxon>
        <taxon>Actinomycetes</taxon>
        <taxon>Mycobacteriales</taxon>
        <taxon>Gordoniaceae</taxon>
        <taxon>Gordonia</taxon>
    </lineage>
</organism>
<dbReference type="PANTHER" id="PTHR30055:SF234">
    <property type="entry name" value="HTH-TYPE TRANSCRIPTIONAL REGULATOR BETI"/>
    <property type="match status" value="1"/>
</dbReference>
<dbReference type="PANTHER" id="PTHR30055">
    <property type="entry name" value="HTH-TYPE TRANSCRIPTIONAL REGULATOR RUTR"/>
    <property type="match status" value="1"/>
</dbReference>
<dbReference type="InterPro" id="IPR009057">
    <property type="entry name" value="Homeodomain-like_sf"/>
</dbReference>
<evidence type="ECO:0000256" key="3">
    <source>
        <dbReference type="ARBA" id="ARBA00023163"/>
    </source>
</evidence>
<gene>
    <name evidence="6" type="ORF">C6V83_06410</name>
</gene>
<evidence type="ECO:0000256" key="2">
    <source>
        <dbReference type="ARBA" id="ARBA00023125"/>
    </source>
</evidence>
<evidence type="ECO:0000313" key="7">
    <source>
        <dbReference type="Proteomes" id="UP000239814"/>
    </source>
</evidence>
<keyword evidence="7" id="KW-1185">Reference proteome</keyword>
<accession>A0A2S0KE36</accession>
<dbReference type="RefSeq" id="WP_105941689.1">
    <property type="nucleotide sequence ID" value="NZ_CP027433.1"/>
</dbReference>
<keyword evidence="3" id="KW-0804">Transcription</keyword>
<dbReference type="Proteomes" id="UP000239814">
    <property type="component" value="Chromosome"/>
</dbReference>
<dbReference type="PROSITE" id="PS50977">
    <property type="entry name" value="HTH_TETR_2"/>
    <property type="match status" value="1"/>
</dbReference>
<dbReference type="AlphaFoldDB" id="A0A2S0KE36"/>
<dbReference type="OrthoDB" id="9790413at2"/>
<evidence type="ECO:0000259" key="5">
    <source>
        <dbReference type="PROSITE" id="PS50977"/>
    </source>
</evidence>
<feature type="DNA-binding region" description="H-T-H motif" evidence="4">
    <location>
        <begin position="43"/>
        <end position="62"/>
    </location>
</feature>
<sequence>MGREAAVRDYGGLSAQQRRDERRRRLIDAARTLWGGAGLDAVSVRGVCAASGLTHRYFYEQFANRDELLVAVAGQVREQLVQILLETSDAAGGPADQRFRAALTAFLQAFSDDPEFHRIMTTDVAGVAGLETWEHDTLDVIADLMVQYGAEAEGVAPPNGPEARRRARFMVGGVNHLLAGWLAEPDVTAAELAEACTEYCMALARVPAHARR</sequence>
<dbReference type="Gene3D" id="1.10.357.10">
    <property type="entry name" value="Tetracycline Repressor, domain 2"/>
    <property type="match status" value="1"/>
</dbReference>
<feature type="domain" description="HTH tetR-type" evidence="5">
    <location>
        <begin position="20"/>
        <end position="80"/>
    </location>
</feature>
<dbReference type="Pfam" id="PF00440">
    <property type="entry name" value="TetR_N"/>
    <property type="match status" value="1"/>
</dbReference>
<evidence type="ECO:0000256" key="1">
    <source>
        <dbReference type="ARBA" id="ARBA00023015"/>
    </source>
</evidence>
<protein>
    <submittedName>
        <fullName evidence="6">TetR family transcriptional regulator</fullName>
    </submittedName>
</protein>
<dbReference type="KEGG" id="git:C6V83_06410"/>
<evidence type="ECO:0000313" key="6">
    <source>
        <dbReference type="EMBL" id="AVL99957.1"/>
    </source>
</evidence>
<evidence type="ECO:0000256" key="4">
    <source>
        <dbReference type="PROSITE-ProRule" id="PRU00335"/>
    </source>
</evidence>
<dbReference type="InterPro" id="IPR001647">
    <property type="entry name" value="HTH_TetR"/>
</dbReference>
<dbReference type="InterPro" id="IPR050109">
    <property type="entry name" value="HTH-type_TetR-like_transc_reg"/>
</dbReference>
<keyword evidence="2 4" id="KW-0238">DNA-binding</keyword>
<proteinExistence type="predicted"/>
<dbReference type="SUPFAM" id="SSF46689">
    <property type="entry name" value="Homeodomain-like"/>
    <property type="match status" value="1"/>
</dbReference>